<reference evidence="2 3" key="1">
    <citation type="journal article" date="2018" name="Evol. Lett.">
        <title>Horizontal gene cluster transfer increased hallucinogenic mushroom diversity.</title>
        <authorList>
            <person name="Reynolds H.T."/>
            <person name="Vijayakumar V."/>
            <person name="Gluck-Thaler E."/>
            <person name="Korotkin H.B."/>
            <person name="Matheny P.B."/>
            <person name="Slot J.C."/>
        </authorList>
    </citation>
    <scope>NUCLEOTIDE SEQUENCE [LARGE SCALE GENOMIC DNA]</scope>
    <source>
        <strain evidence="2 3">SRW20</strain>
    </source>
</reference>
<gene>
    <name evidence="2" type="ORF">CVT26_013044</name>
</gene>
<dbReference type="OrthoDB" id="3065578at2759"/>
<accession>A0A409Y4E3</accession>
<dbReference type="InParanoid" id="A0A409Y4E3"/>
<dbReference type="EMBL" id="NHYE01001178">
    <property type="protein sequence ID" value="PPQ97875.1"/>
    <property type="molecule type" value="Genomic_DNA"/>
</dbReference>
<evidence type="ECO:0000313" key="3">
    <source>
        <dbReference type="Proteomes" id="UP000284706"/>
    </source>
</evidence>
<feature type="compositionally biased region" description="Basic and acidic residues" evidence="1">
    <location>
        <begin position="53"/>
        <end position="71"/>
    </location>
</feature>
<sequence length="131" mass="14265">SEQERDEWTSEGRSAKAQLLTTLNITHPNSTLTSSASTQHVRKVLAVSLQVQSKKEKAKDKEREKGKDKLNRGSSVPAERRRKVEHWVSAIWIPDGRPRRACAVEECLDGGGGGITVGFVGGAFARGVLEG</sequence>
<feature type="region of interest" description="Disordered" evidence="1">
    <location>
        <begin position="52"/>
        <end position="79"/>
    </location>
</feature>
<evidence type="ECO:0000256" key="1">
    <source>
        <dbReference type="SAM" id="MobiDB-lite"/>
    </source>
</evidence>
<dbReference type="AlphaFoldDB" id="A0A409Y4E3"/>
<dbReference type="Proteomes" id="UP000284706">
    <property type="component" value="Unassembled WGS sequence"/>
</dbReference>
<evidence type="ECO:0000313" key="2">
    <source>
        <dbReference type="EMBL" id="PPQ97875.1"/>
    </source>
</evidence>
<comment type="caution">
    <text evidence="2">The sequence shown here is derived from an EMBL/GenBank/DDBJ whole genome shotgun (WGS) entry which is preliminary data.</text>
</comment>
<organism evidence="2 3">
    <name type="scientific">Gymnopilus dilepis</name>
    <dbReference type="NCBI Taxonomy" id="231916"/>
    <lineage>
        <taxon>Eukaryota</taxon>
        <taxon>Fungi</taxon>
        <taxon>Dikarya</taxon>
        <taxon>Basidiomycota</taxon>
        <taxon>Agaricomycotina</taxon>
        <taxon>Agaricomycetes</taxon>
        <taxon>Agaricomycetidae</taxon>
        <taxon>Agaricales</taxon>
        <taxon>Agaricineae</taxon>
        <taxon>Hymenogastraceae</taxon>
        <taxon>Gymnopilus</taxon>
    </lineage>
</organism>
<protein>
    <submittedName>
        <fullName evidence="2">Uncharacterized protein</fullName>
    </submittedName>
</protein>
<keyword evidence="3" id="KW-1185">Reference proteome</keyword>
<name>A0A409Y4E3_9AGAR</name>
<proteinExistence type="predicted"/>
<dbReference type="STRING" id="231916.A0A409Y4E3"/>
<feature type="non-terminal residue" evidence="2">
    <location>
        <position position="1"/>
    </location>
</feature>